<protein>
    <submittedName>
        <fullName evidence="1">Uncharacterized protein</fullName>
    </submittedName>
</protein>
<organism evidence="1">
    <name type="scientific">Arundo donax</name>
    <name type="common">Giant reed</name>
    <name type="synonym">Donax arundinaceus</name>
    <dbReference type="NCBI Taxonomy" id="35708"/>
    <lineage>
        <taxon>Eukaryota</taxon>
        <taxon>Viridiplantae</taxon>
        <taxon>Streptophyta</taxon>
        <taxon>Embryophyta</taxon>
        <taxon>Tracheophyta</taxon>
        <taxon>Spermatophyta</taxon>
        <taxon>Magnoliopsida</taxon>
        <taxon>Liliopsida</taxon>
        <taxon>Poales</taxon>
        <taxon>Poaceae</taxon>
        <taxon>PACMAD clade</taxon>
        <taxon>Arundinoideae</taxon>
        <taxon>Arundineae</taxon>
        <taxon>Arundo</taxon>
    </lineage>
</organism>
<accession>A0A0A9FKS7</accession>
<reference evidence="1" key="2">
    <citation type="journal article" date="2015" name="Data Brief">
        <title>Shoot transcriptome of the giant reed, Arundo donax.</title>
        <authorList>
            <person name="Barrero R.A."/>
            <person name="Guerrero F.D."/>
            <person name="Moolhuijzen P."/>
            <person name="Goolsby J.A."/>
            <person name="Tidwell J."/>
            <person name="Bellgard S.E."/>
            <person name="Bellgard M.I."/>
        </authorList>
    </citation>
    <scope>NUCLEOTIDE SEQUENCE</scope>
    <source>
        <tissue evidence="1">Shoot tissue taken approximately 20 cm above the soil surface</tissue>
    </source>
</reference>
<reference evidence="1" key="1">
    <citation type="submission" date="2014-09" db="EMBL/GenBank/DDBJ databases">
        <authorList>
            <person name="Magalhaes I.L.F."/>
            <person name="Oliveira U."/>
            <person name="Santos F.R."/>
            <person name="Vidigal T.H.D.A."/>
            <person name="Brescovit A.D."/>
            <person name="Santos A.J."/>
        </authorList>
    </citation>
    <scope>NUCLEOTIDE SEQUENCE</scope>
    <source>
        <tissue evidence="1">Shoot tissue taken approximately 20 cm above the soil surface</tissue>
    </source>
</reference>
<evidence type="ECO:0000313" key="1">
    <source>
        <dbReference type="EMBL" id="JAE12947.1"/>
    </source>
</evidence>
<sequence>MYHTQFYIASIGFKCIKKKIDSKVHIAPSASTIMVAGKIATLMLKS</sequence>
<name>A0A0A9FKS7_ARUDO</name>
<dbReference type="AlphaFoldDB" id="A0A0A9FKS7"/>
<dbReference type="EMBL" id="GBRH01184949">
    <property type="protein sequence ID" value="JAE12947.1"/>
    <property type="molecule type" value="Transcribed_RNA"/>
</dbReference>
<proteinExistence type="predicted"/>